<dbReference type="PANTHER" id="PTHR11767:SF102">
    <property type="entry name" value="INWARDLY RECTIFYING POTASSIUM CHANNEL 1, ISOFORM F"/>
    <property type="match status" value="1"/>
</dbReference>
<keyword evidence="6 7" id="KW-0407">Ion channel</keyword>
<keyword evidence="7" id="KW-0472">Membrane</keyword>
<dbReference type="EMBL" id="JABMIG020000126">
    <property type="protein sequence ID" value="KAL3790550.1"/>
    <property type="molecule type" value="Genomic_DNA"/>
</dbReference>
<accession>A0ABD3PR51</accession>
<keyword evidence="1 7" id="KW-0813">Transport</keyword>
<feature type="compositionally biased region" description="Acidic residues" evidence="8">
    <location>
        <begin position="16"/>
        <end position="27"/>
    </location>
</feature>
<keyword evidence="3 7" id="KW-0851">Voltage-gated channel</keyword>
<comment type="similarity">
    <text evidence="7">Belongs to the inward rectifier-type potassium channel (TC 1.A.2.1) family.</text>
</comment>
<evidence type="ECO:0000256" key="6">
    <source>
        <dbReference type="ARBA" id="ARBA00023303"/>
    </source>
</evidence>
<dbReference type="SUPFAM" id="SSF81296">
    <property type="entry name" value="E set domains"/>
    <property type="match status" value="1"/>
</dbReference>
<feature type="region of interest" description="Disordered" evidence="8">
    <location>
        <begin position="1"/>
        <end position="31"/>
    </location>
</feature>
<keyword evidence="4 7" id="KW-0630">Potassium</keyword>
<protein>
    <submittedName>
        <fullName evidence="9">Uncharacterized protein</fullName>
    </submittedName>
</protein>
<dbReference type="Gene3D" id="2.60.40.1400">
    <property type="entry name" value="G protein-activated inward rectifier potassium channel 1"/>
    <property type="match status" value="1"/>
</dbReference>
<gene>
    <name evidence="9" type="ORF">HJC23_007699</name>
</gene>
<evidence type="ECO:0000256" key="7">
    <source>
        <dbReference type="RuleBase" id="RU003822"/>
    </source>
</evidence>
<dbReference type="GO" id="GO:0034220">
    <property type="term" value="P:monoatomic ion transmembrane transport"/>
    <property type="evidence" value="ECO:0007669"/>
    <property type="project" value="UniProtKB-KW"/>
</dbReference>
<evidence type="ECO:0000256" key="3">
    <source>
        <dbReference type="ARBA" id="ARBA00022882"/>
    </source>
</evidence>
<name>A0ABD3PR51_9STRA</name>
<dbReference type="GO" id="GO:0006813">
    <property type="term" value="P:potassium ion transport"/>
    <property type="evidence" value="ECO:0007669"/>
    <property type="project" value="UniProtKB-KW"/>
</dbReference>
<dbReference type="InterPro" id="IPR016449">
    <property type="entry name" value="K_chnl_inward-rec_Kir"/>
</dbReference>
<proteinExistence type="inferred from homology"/>
<dbReference type="PANTHER" id="PTHR11767">
    <property type="entry name" value="INWARD RECTIFIER POTASSIUM CHANNEL"/>
    <property type="match status" value="1"/>
</dbReference>
<dbReference type="Proteomes" id="UP001516023">
    <property type="component" value="Unassembled WGS sequence"/>
</dbReference>
<dbReference type="GO" id="GO:0034702">
    <property type="term" value="C:monoatomic ion channel complex"/>
    <property type="evidence" value="ECO:0007669"/>
    <property type="project" value="UniProtKB-KW"/>
</dbReference>
<organism evidence="9 10">
    <name type="scientific">Cyclotella cryptica</name>
    <dbReference type="NCBI Taxonomy" id="29204"/>
    <lineage>
        <taxon>Eukaryota</taxon>
        <taxon>Sar</taxon>
        <taxon>Stramenopiles</taxon>
        <taxon>Ochrophyta</taxon>
        <taxon>Bacillariophyta</taxon>
        <taxon>Coscinodiscophyceae</taxon>
        <taxon>Thalassiosirophycidae</taxon>
        <taxon>Stephanodiscales</taxon>
        <taxon>Stephanodiscaceae</taxon>
        <taxon>Cyclotella</taxon>
    </lineage>
</organism>
<evidence type="ECO:0000313" key="10">
    <source>
        <dbReference type="Proteomes" id="UP001516023"/>
    </source>
</evidence>
<sequence>MKDGMEVRMVEPQSPTEDDDDEDDDDENMKAEEGMLVQTPSKAEQFMDQYNGCPVLKFQVVNEMCNREGSEIVDAIMKVIGIKFKGRDGQVTHSQYVRVNLVDFEHPFFSRVWHGVHILNANSPLLTEKAKQRINKNKGSWPPEWFNPETIKKKLEFNDLVVTVAGISNVSAVTVHAYKRYKIGDVLIGFNFAPLVFRDEITGKLEVDMSLCHDVREQRGGGCEDLMVPENRFERAESTIRIVKSRDSDFLDSLQHNESLGIDQSLSVDGLDNP</sequence>
<keyword evidence="2 7" id="KW-0633">Potassium transport</keyword>
<evidence type="ECO:0000313" key="9">
    <source>
        <dbReference type="EMBL" id="KAL3790550.1"/>
    </source>
</evidence>
<reference evidence="9 10" key="1">
    <citation type="journal article" date="2020" name="G3 (Bethesda)">
        <title>Improved Reference Genome for Cyclotella cryptica CCMP332, a Model for Cell Wall Morphogenesis, Salinity Adaptation, and Lipid Production in Diatoms (Bacillariophyta).</title>
        <authorList>
            <person name="Roberts W.R."/>
            <person name="Downey K.M."/>
            <person name="Ruck E.C."/>
            <person name="Traller J.C."/>
            <person name="Alverson A.J."/>
        </authorList>
    </citation>
    <scope>NUCLEOTIDE SEQUENCE [LARGE SCALE GENOMIC DNA]</scope>
    <source>
        <strain evidence="9 10">CCMP332</strain>
    </source>
</reference>
<comment type="caution">
    <text evidence="9">The sequence shown here is derived from an EMBL/GenBank/DDBJ whole genome shotgun (WGS) entry which is preliminary data.</text>
</comment>
<evidence type="ECO:0000256" key="5">
    <source>
        <dbReference type="ARBA" id="ARBA00023065"/>
    </source>
</evidence>
<dbReference type="InterPro" id="IPR013518">
    <property type="entry name" value="K_chnl_inward-rec_Kir_cyto"/>
</dbReference>
<comment type="subcellular location">
    <subcellularLocation>
        <location evidence="7">Membrane</location>
        <topology evidence="7">Multi-pass membrane protein</topology>
    </subcellularLocation>
</comment>
<keyword evidence="10" id="KW-1185">Reference proteome</keyword>
<dbReference type="InterPro" id="IPR014756">
    <property type="entry name" value="Ig_E-set"/>
</dbReference>
<evidence type="ECO:0000256" key="1">
    <source>
        <dbReference type="ARBA" id="ARBA00022448"/>
    </source>
</evidence>
<keyword evidence="7" id="KW-0812">Transmembrane</keyword>
<evidence type="ECO:0000256" key="8">
    <source>
        <dbReference type="SAM" id="MobiDB-lite"/>
    </source>
</evidence>
<dbReference type="AlphaFoldDB" id="A0ABD3PR51"/>
<keyword evidence="5 7" id="KW-0406">Ion transport</keyword>
<evidence type="ECO:0000256" key="4">
    <source>
        <dbReference type="ARBA" id="ARBA00022958"/>
    </source>
</evidence>
<evidence type="ECO:0000256" key="2">
    <source>
        <dbReference type="ARBA" id="ARBA00022538"/>
    </source>
</evidence>